<proteinExistence type="predicted"/>
<name>A0AAW6I6E5_9BACT</name>
<dbReference type="Pfam" id="PF15869">
    <property type="entry name" value="TolB_like"/>
    <property type="match status" value="1"/>
</dbReference>
<gene>
    <name evidence="1" type="ORF">PQG89_12965</name>
</gene>
<comment type="caution">
    <text evidence="1">The sequence shown here is derived from an EMBL/GenBank/DDBJ whole genome shotgun (WGS) entry which is preliminary data.</text>
</comment>
<dbReference type="RefSeq" id="WP_195485994.1">
    <property type="nucleotide sequence ID" value="NZ_CALEGY010000011.1"/>
</dbReference>
<evidence type="ECO:0000313" key="1">
    <source>
        <dbReference type="EMBL" id="MDC7150323.1"/>
    </source>
</evidence>
<dbReference type="PROSITE" id="PS51257">
    <property type="entry name" value="PROKAR_LIPOPROTEIN"/>
    <property type="match status" value="1"/>
</dbReference>
<dbReference type="AlphaFoldDB" id="A0AAW6I6E5"/>
<evidence type="ECO:0000313" key="2">
    <source>
        <dbReference type="Proteomes" id="UP001213646"/>
    </source>
</evidence>
<keyword evidence="1" id="KW-0449">Lipoprotein</keyword>
<accession>A0AAW6I6E5</accession>
<dbReference type="Proteomes" id="UP001213646">
    <property type="component" value="Unassembled WGS sequence"/>
</dbReference>
<dbReference type="SUPFAM" id="SSF101898">
    <property type="entry name" value="NHL repeat"/>
    <property type="match status" value="1"/>
</dbReference>
<dbReference type="EMBL" id="JAQPYX010000115">
    <property type="protein sequence ID" value="MDC7150323.1"/>
    <property type="molecule type" value="Genomic_DNA"/>
</dbReference>
<organism evidence="1 2">
    <name type="scientific">Parabacteroides johnsonii</name>
    <dbReference type="NCBI Taxonomy" id="387661"/>
    <lineage>
        <taxon>Bacteria</taxon>
        <taxon>Pseudomonadati</taxon>
        <taxon>Bacteroidota</taxon>
        <taxon>Bacteroidia</taxon>
        <taxon>Bacteroidales</taxon>
        <taxon>Tannerellaceae</taxon>
        <taxon>Parabacteroides</taxon>
    </lineage>
</organism>
<protein>
    <submittedName>
        <fullName evidence="1">BF3164 family lipoprotein</fullName>
    </submittedName>
</protein>
<sequence length="332" mass="38120">MNKLYIIVILCLLIMAGCCPETIKFPHETSLDQQLMPLQGITNPIRVDIKYPYLILQNMKLQDSLFHIYNLSDQKLVYAFGTKGQSPKEYAAPWLFQTQTSNVLIGDIGKRQINYYNIDKDKGFLLQNSKNAKYINGINDAAFINDSLFIIDDKYASPNIQLLNIDNEIPLKTWCYRNSNILDYMADPNMGNVYANDNRIVFCYGYKKQIDFMDINFNLIKRLNFDNSVSQIKNTSEGQGDEKICYIYAYLGKKYLYALFLGTSWNENRANSTCGTILEVFDLDGNPKAKYHLKGRRPVYFAVDERNSVLYGAGENGEPEDHLIVYHLNGLS</sequence>
<reference evidence="1" key="1">
    <citation type="submission" date="2023-01" db="EMBL/GenBank/DDBJ databases">
        <title>Exploring GABA producing Bacteroides strains toward improving mental health.</title>
        <authorList>
            <person name="Yousuf B."/>
            <person name="Bouhlel N.E."/>
            <person name="Mottawea W."/>
            <person name="Hammami R."/>
        </authorList>
    </citation>
    <scope>NUCLEOTIDE SEQUENCE</scope>
    <source>
        <strain evidence="1">UO.H1047</strain>
    </source>
</reference>